<feature type="domain" description="AMP-dependent synthetase/ligase" evidence="6">
    <location>
        <begin position="12"/>
        <end position="369"/>
    </location>
</feature>
<keyword evidence="2" id="KW-0436">Ligase</keyword>
<dbReference type="Proteomes" id="UP000215256">
    <property type="component" value="Chromosome 2"/>
</dbReference>
<reference evidence="8 9" key="1">
    <citation type="submission" date="2017-07" db="EMBL/GenBank/DDBJ databases">
        <title>Phylogenetic study on the rhizospheric bacterium Ochrobactrum sp. A44.</title>
        <authorList>
            <person name="Krzyzanowska D.M."/>
            <person name="Ossowicki A."/>
            <person name="Rajewska M."/>
            <person name="Maciag T."/>
            <person name="Kaczynski Z."/>
            <person name="Czerwicka M."/>
            <person name="Jafra S."/>
        </authorList>
    </citation>
    <scope>NUCLEOTIDE SEQUENCE [LARGE SCALE GENOMIC DNA]</scope>
    <source>
        <strain evidence="8 9">A44</strain>
    </source>
</reference>
<evidence type="ECO:0000313" key="9">
    <source>
        <dbReference type="Proteomes" id="UP000215256"/>
    </source>
</evidence>
<comment type="similarity">
    <text evidence="1">Belongs to the ATP-dependent AMP-binding enzyme family.</text>
</comment>
<evidence type="ECO:0000256" key="3">
    <source>
        <dbReference type="ARBA" id="ARBA00051915"/>
    </source>
</evidence>
<dbReference type="Pfam" id="PF13193">
    <property type="entry name" value="AMP-binding_C"/>
    <property type="match status" value="1"/>
</dbReference>
<gene>
    <name evidence="8" type="ORF">CES85_5715</name>
</gene>
<evidence type="ECO:0000259" key="6">
    <source>
        <dbReference type="Pfam" id="PF00501"/>
    </source>
</evidence>
<comment type="catalytic activity">
    <reaction evidence="3">
        <text>3-(methylsulfanyl)propanoate + ATP + CoA = 3-(methylsulfanyl)propanoyl-CoA + AMP + diphosphate</text>
        <dbReference type="Rhea" id="RHEA:43052"/>
        <dbReference type="ChEBI" id="CHEBI:30616"/>
        <dbReference type="ChEBI" id="CHEBI:33019"/>
        <dbReference type="ChEBI" id="CHEBI:49016"/>
        <dbReference type="ChEBI" id="CHEBI:57287"/>
        <dbReference type="ChEBI" id="CHEBI:82815"/>
        <dbReference type="ChEBI" id="CHEBI:456215"/>
        <dbReference type="EC" id="6.2.1.44"/>
    </reaction>
    <physiologicalReaction direction="left-to-right" evidence="3">
        <dbReference type="Rhea" id="RHEA:43053"/>
    </physiologicalReaction>
</comment>
<dbReference type="GO" id="GO:0006631">
    <property type="term" value="P:fatty acid metabolic process"/>
    <property type="evidence" value="ECO:0007669"/>
    <property type="project" value="TreeGrafter"/>
</dbReference>
<dbReference type="InterPro" id="IPR000873">
    <property type="entry name" value="AMP-dep_synth/lig_dom"/>
</dbReference>
<dbReference type="InterPro" id="IPR042099">
    <property type="entry name" value="ANL_N_sf"/>
</dbReference>
<dbReference type="SUPFAM" id="SSF56801">
    <property type="entry name" value="Acetyl-CoA synthetase-like"/>
    <property type="match status" value="1"/>
</dbReference>
<accession>A0A248UES6</accession>
<protein>
    <recommendedName>
        <fullName evidence="5">3-methylmercaptopropionyl-CoA ligase</fullName>
        <ecNumber evidence="4">6.2.1.44</ecNumber>
    </recommendedName>
</protein>
<dbReference type="RefSeq" id="WP_095445532.1">
    <property type="nucleotide sequence ID" value="NZ_CP022603.1"/>
</dbReference>
<dbReference type="KEGG" id="och:CES85_5715"/>
<dbReference type="GO" id="GO:0031956">
    <property type="term" value="F:medium-chain fatty acid-CoA ligase activity"/>
    <property type="evidence" value="ECO:0007669"/>
    <property type="project" value="TreeGrafter"/>
</dbReference>
<dbReference type="InterPro" id="IPR045851">
    <property type="entry name" value="AMP-bd_C_sf"/>
</dbReference>
<dbReference type="EMBL" id="CP022603">
    <property type="protein sequence ID" value="ASV84911.1"/>
    <property type="molecule type" value="Genomic_DNA"/>
</dbReference>
<dbReference type="Gene3D" id="3.30.300.30">
    <property type="match status" value="1"/>
</dbReference>
<evidence type="ECO:0000256" key="2">
    <source>
        <dbReference type="ARBA" id="ARBA00022598"/>
    </source>
</evidence>
<dbReference type="PANTHER" id="PTHR43201">
    <property type="entry name" value="ACYL-COA SYNTHETASE"/>
    <property type="match status" value="1"/>
</dbReference>
<dbReference type="InterPro" id="IPR025110">
    <property type="entry name" value="AMP-bd_C"/>
</dbReference>
<dbReference type="EC" id="6.2.1.44" evidence="4"/>
<evidence type="ECO:0000256" key="5">
    <source>
        <dbReference type="ARBA" id="ARBA00067668"/>
    </source>
</evidence>
<name>A0A248UES6_9HYPH</name>
<dbReference type="OrthoDB" id="9803968at2"/>
<dbReference type="InterPro" id="IPR020845">
    <property type="entry name" value="AMP-binding_CS"/>
</dbReference>
<dbReference type="PROSITE" id="PS00455">
    <property type="entry name" value="AMP_BINDING"/>
    <property type="match status" value="1"/>
</dbReference>
<dbReference type="AlphaFoldDB" id="A0A248UES6"/>
<feature type="domain" description="AMP-binding enzyme C-terminal" evidence="7">
    <location>
        <begin position="419"/>
        <end position="494"/>
    </location>
</feature>
<evidence type="ECO:0000313" key="8">
    <source>
        <dbReference type="EMBL" id="ASV84911.1"/>
    </source>
</evidence>
<proteinExistence type="inferred from homology"/>
<dbReference type="Gene3D" id="3.40.50.12780">
    <property type="entry name" value="N-terminal domain of ligase-like"/>
    <property type="match status" value="1"/>
</dbReference>
<sequence>MNIAQFLPSIALQYRDRPAVSSGAKLLYSYADLERRVGQLAYQLRHKFGLGVGDRVALAMTNGPAYIEVLLACWRAGLCAVPMNPKLHTKELLYIIENAEASVCFTTEDLATGLATGTPACLKHVINVDDEPFQSLASGPSLATVDVNESDVAWLFYTSGTTGRPKGAMLSHGNLLAMTLRYYADIEQVSEKSCYLHLAPTSHGAGLYALPHLMKGSNQVIPVSRGFDVDELIDLLGTYEGVTFYVAPTMLTRLTNHSRVGSIPVEHINTIFYGGAPTYVEDIKRSINVFGPRLYQIYGQGESPMTGTGLSKTMHVDASHPAYEQRLASVGIPRTGMEIRVVTADGEDCTTDELGEVIFRSDVTMLGYWKNEEATQKAIQNGWLYSGDIGSLDRWGLLTLRDRSKDVVISGGSNIYPREVEEILLMDERVLEVSVVGRPHPDWGEEVVAFVVPRPGQTIVESDLDKLCLDHIARFKRPKDYIVLDALPKSNYGKILKSELRKHFQPTGLQA</sequence>
<dbReference type="Pfam" id="PF00501">
    <property type="entry name" value="AMP-binding"/>
    <property type="match status" value="1"/>
</dbReference>
<evidence type="ECO:0000256" key="4">
    <source>
        <dbReference type="ARBA" id="ARBA00066616"/>
    </source>
</evidence>
<organism evidence="8 9">
    <name type="scientific">Ochrobactrum quorumnocens</name>
    <dbReference type="NCBI Taxonomy" id="271865"/>
    <lineage>
        <taxon>Bacteria</taxon>
        <taxon>Pseudomonadati</taxon>
        <taxon>Pseudomonadota</taxon>
        <taxon>Alphaproteobacteria</taxon>
        <taxon>Hyphomicrobiales</taxon>
        <taxon>Brucellaceae</taxon>
        <taxon>Brucella/Ochrobactrum group</taxon>
        <taxon>Ochrobactrum</taxon>
    </lineage>
</organism>
<evidence type="ECO:0000259" key="7">
    <source>
        <dbReference type="Pfam" id="PF13193"/>
    </source>
</evidence>
<evidence type="ECO:0000256" key="1">
    <source>
        <dbReference type="ARBA" id="ARBA00006432"/>
    </source>
</evidence>
<dbReference type="PANTHER" id="PTHR43201:SF5">
    <property type="entry name" value="MEDIUM-CHAIN ACYL-COA LIGASE ACSF2, MITOCHONDRIAL"/>
    <property type="match status" value="1"/>
</dbReference>
<dbReference type="FunFam" id="3.30.300.30:FF:000008">
    <property type="entry name" value="2,3-dihydroxybenzoate-AMP ligase"/>
    <property type="match status" value="1"/>
</dbReference>